<reference evidence="3 4" key="1">
    <citation type="submission" date="2018-11" db="EMBL/GenBank/DDBJ databases">
        <title>Draft genome sequence of Cellulomonas takizawaensis strain TKZ-21.</title>
        <authorList>
            <person name="Yamamura H."/>
            <person name="Hayashi T."/>
            <person name="Hamada M."/>
            <person name="Serisawa Y."/>
            <person name="Matsuyama K."/>
            <person name="Nakagawa Y."/>
            <person name="Otoguro M."/>
            <person name="Yanagida F."/>
            <person name="Hayakawa M."/>
        </authorList>
    </citation>
    <scope>NUCLEOTIDE SEQUENCE [LARGE SCALE GENOMIC DNA]</scope>
    <source>
        <strain evidence="3 4">TKZ-21</strain>
    </source>
</reference>
<dbReference type="RefSeq" id="WP_268904336.1">
    <property type="nucleotide sequence ID" value="NZ_BHYL01000126.1"/>
</dbReference>
<evidence type="ECO:0000313" key="3">
    <source>
        <dbReference type="EMBL" id="GCD20226.1"/>
    </source>
</evidence>
<dbReference type="Pfam" id="PF04235">
    <property type="entry name" value="DUF418"/>
    <property type="match status" value="1"/>
</dbReference>
<evidence type="ECO:0000259" key="2">
    <source>
        <dbReference type="Pfam" id="PF04235"/>
    </source>
</evidence>
<dbReference type="EMBL" id="BHYL01000126">
    <property type="protein sequence ID" value="GCD20226.1"/>
    <property type="molecule type" value="Genomic_DNA"/>
</dbReference>
<organism evidence="3 4">
    <name type="scientific">Cellulomonas algicola</name>
    <dbReference type="NCBI Taxonomy" id="2071633"/>
    <lineage>
        <taxon>Bacteria</taxon>
        <taxon>Bacillati</taxon>
        <taxon>Actinomycetota</taxon>
        <taxon>Actinomycetes</taxon>
        <taxon>Micrococcales</taxon>
        <taxon>Cellulomonadaceae</taxon>
        <taxon>Cellulomonas</taxon>
    </lineage>
</organism>
<evidence type="ECO:0000256" key="1">
    <source>
        <dbReference type="SAM" id="Phobius"/>
    </source>
</evidence>
<accession>A0A401UZX3</accession>
<gene>
    <name evidence="3" type="ORF">CTKZ_17880</name>
</gene>
<evidence type="ECO:0000313" key="4">
    <source>
        <dbReference type="Proteomes" id="UP000288246"/>
    </source>
</evidence>
<keyword evidence="1" id="KW-0812">Transmembrane</keyword>
<proteinExistence type="predicted"/>
<keyword evidence="1" id="KW-0472">Membrane</keyword>
<feature type="domain" description="DUF418" evidence="2">
    <location>
        <begin position="24"/>
        <end position="69"/>
    </location>
</feature>
<dbReference type="AlphaFoldDB" id="A0A401UZX3"/>
<keyword evidence="1" id="KW-1133">Transmembrane helix</keyword>
<sequence length="71" mass="7320">MGLPPPDPWAGPLGRCGGPSRAFGAHLSTTQAALLAVGVWLVTVAVAVALQRAGRRGPFEVALRRVAYGRA</sequence>
<comment type="caution">
    <text evidence="3">The sequence shown here is derived from an EMBL/GenBank/DDBJ whole genome shotgun (WGS) entry which is preliminary data.</text>
</comment>
<name>A0A401UZX3_9CELL</name>
<dbReference type="InterPro" id="IPR007349">
    <property type="entry name" value="DUF418"/>
</dbReference>
<protein>
    <recommendedName>
        <fullName evidence="2">DUF418 domain-containing protein</fullName>
    </recommendedName>
</protein>
<keyword evidence="4" id="KW-1185">Reference proteome</keyword>
<dbReference type="Proteomes" id="UP000288246">
    <property type="component" value="Unassembled WGS sequence"/>
</dbReference>
<feature type="transmembrane region" description="Helical" evidence="1">
    <location>
        <begin position="32"/>
        <end position="50"/>
    </location>
</feature>